<feature type="region of interest" description="Disordered" evidence="6">
    <location>
        <begin position="438"/>
        <end position="466"/>
    </location>
</feature>
<dbReference type="SUPFAM" id="SSF52540">
    <property type="entry name" value="P-loop containing nucleoside triphosphate hydrolases"/>
    <property type="match status" value="1"/>
</dbReference>
<dbReference type="InterPro" id="IPR027417">
    <property type="entry name" value="P-loop_NTPase"/>
</dbReference>
<dbReference type="GO" id="GO:0005524">
    <property type="term" value="F:ATP binding"/>
    <property type="evidence" value="ECO:0007669"/>
    <property type="project" value="UniProtKB-KW"/>
</dbReference>
<evidence type="ECO:0000259" key="7">
    <source>
        <dbReference type="PROSITE" id="PS51206"/>
    </source>
</evidence>
<keyword evidence="3" id="KW-0235">DNA replication</keyword>
<proteinExistence type="predicted"/>
<organism evidence="8">
    <name type="scientific">Chaerephon bat parvovirus</name>
    <dbReference type="NCBI Taxonomy" id="3141915"/>
    <lineage>
        <taxon>Viruses</taxon>
        <taxon>Monodnaviria</taxon>
        <taxon>Shotokuvirae</taxon>
        <taxon>Cossaviricota</taxon>
        <taxon>Quintoviricetes</taxon>
        <taxon>Piccovirales</taxon>
        <taxon>Parvoviridae</taxon>
    </lineage>
</organism>
<evidence type="ECO:0000256" key="3">
    <source>
        <dbReference type="ARBA" id="ARBA00022705"/>
    </source>
</evidence>
<reference evidence="8" key="1">
    <citation type="journal article" date="2024" name="Microbiome">
        <title>Substantial viral diversity in bats and rodents from East Africa: insights into evolution, recombination, and cocirculation.</title>
        <authorList>
            <person name="Wang D."/>
            <person name="Yang X."/>
            <person name="Ren Z."/>
            <person name="Hu B."/>
            <person name="Zhao H."/>
            <person name="Yang K."/>
            <person name="Shi P."/>
            <person name="Zhang Z."/>
            <person name="Feng Q."/>
            <person name="Nawenja C.V."/>
            <person name="Obanda V."/>
            <person name="Robert K."/>
            <person name="Nalikka B."/>
            <person name="Waruhiu C.N."/>
            <person name="Ochola G.O."/>
            <person name="Onyuok S.O."/>
            <person name="Ochieng H."/>
            <person name="Li B."/>
            <person name="Zhu Y."/>
            <person name="Si H."/>
            <person name="Yin J."/>
            <person name="Kristiansen K."/>
            <person name="Jin X."/>
            <person name="Xu X."/>
            <person name="Xiao M."/>
            <person name="Agwanda B."/>
            <person name="Ommeh S."/>
            <person name="Li J."/>
            <person name="Shi Z.L."/>
        </authorList>
    </citation>
    <scope>NUCLEOTIDE SEQUENCE</scope>
    <source>
        <strain evidence="8">13A/Kenya/BAT2223/2015</strain>
    </source>
</reference>
<dbReference type="GO" id="GO:0006260">
    <property type="term" value="P:DNA replication"/>
    <property type="evidence" value="ECO:0007669"/>
    <property type="project" value="UniProtKB-KW"/>
</dbReference>
<evidence type="ECO:0000256" key="1">
    <source>
        <dbReference type="ARBA" id="ARBA00004147"/>
    </source>
</evidence>
<reference evidence="8" key="2">
    <citation type="submission" date="2024-02" db="EMBL/GenBank/DDBJ databases">
        <authorList>
            <person name="Hu B."/>
        </authorList>
    </citation>
    <scope>NUCLEOTIDE SEQUENCE</scope>
    <source>
        <strain evidence="8">13A/Kenya/BAT2223/2015</strain>
    </source>
</reference>
<evidence type="ECO:0000256" key="4">
    <source>
        <dbReference type="ARBA" id="ARBA00022741"/>
    </source>
</evidence>
<dbReference type="InterPro" id="IPR014015">
    <property type="entry name" value="Helicase_SF3_DNA-vir"/>
</dbReference>
<name>A0AAU7E1V9_9VIRU</name>
<dbReference type="Pfam" id="PF01057">
    <property type="entry name" value="Parvo_NS1"/>
    <property type="match status" value="1"/>
</dbReference>
<evidence type="ECO:0000256" key="2">
    <source>
        <dbReference type="ARBA" id="ARBA00022562"/>
    </source>
</evidence>
<dbReference type="GO" id="GO:0042025">
    <property type="term" value="C:host cell nucleus"/>
    <property type="evidence" value="ECO:0007669"/>
    <property type="project" value="UniProtKB-SubCell"/>
</dbReference>
<dbReference type="GO" id="GO:0019079">
    <property type="term" value="P:viral genome replication"/>
    <property type="evidence" value="ECO:0007669"/>
    <property type="project" value="InterPro"/>
</dbReference>
<sequence>MDKNLPFIDCTLCQNYKTGNEPITLKLNNNSYEEYKIPNTPTKYHFLQRNEWKTGTIYYNTFPQNYDKNNWINFFNIKFSNICSSALYVLEKDRNEVHHIHYVIQNAQRSDNFKRSLENKLPKLDNELRKITTLTVKNLIAILNYLSKNPIIVASNDESLLKLFENCRNNLILTPRLLIDNAEKMKDFTHTLQHIIPFFGIKDYADLQNKCPNLITKFLHIPNIRTIFENTLEFCNHNNSYFDVKKFLQTNIPCKKANLFYIEQILRTQEIDIQKFVIDLWNVITKNNGKKNTFVIQGPPSCGKSAIIQSLLEIFPLHGEIVNQSNFMFQDLQNKPIGLWEEPIIGDNTAEKCKLIFEGKPTAIDIKFKPPFTLNQIPILITTNHDLWLWDIKNKDAFIKRCTFWYFKQEIEFINSATYCPEPTDIDYNRIINENDDIINATPDNNQQPNTGERNSNNNSKADDTESIWEKETIRLKRRRLEYDTEEQDQEIRNIVQSPNRVPKLDRYPHKCDWIALFQKYVELEDF</sequence>
<keyword evidence="2" id="KW-1048">Host nucleus</keyword>
<dbReference type="PROSITE" id="PS51206">
    <property type="entry name" value="SF3_HELICASE_1"/>
    <property type="match status" value="1"/>
</dbReference>
<dbReference type="InterPro" id="IPR001257">
    <property type="entry name" value="Parvovirus_NS1_helicase"/>
</dbReference>
<keyword evidence="5" id="KW-0067">ATP-binding</keyword>
<evidence type="ECO:0000313" key="8">
    <source>
        <dbReference type="EMBL" id="XBH23647.1"/>
    </source>
</evidence>
<evidence type="ECO:0000256" key="6">
    <source>
        <dbReference type="SAM" id="MobiDB-lite"/>
    </source>
</evidence>
<dbReference type="Gene3D" id="3.40.50.300">
    <property type="entry name" value="P-loop containing nucleotide triphosphate hydrolases"/>
    <property type="match status" value="1"/>
</dbReference>
<accession>A0AAU7E1V9</accession>
<comment type="subcellular location">
    <subcellularLocation>
        <location evidence="1">Host nucleus</location>
    </subcellularLocation>
</comment>
<feature type="compositionally biased region" description="Polar residues" evidence="6">
    <location>
        <begin position="442"/>
        <end position="460"/>
    </location>
</feature>
<dbReference type="EMBL" id="PP711836">
    <property type="protein sequence ID" value="XBH23647.1"/>
    <property type="molecule type" value="Genomic_DNA"/>
</dbReference>
<evidence type="ECO:0000256" key="5">
    <source>
        <dbReference type="ARBA" id="ARBA00022840"/>
    </source>
</evidence>
<keyword evidence="4" id="KW-0547">Nucleotide-binding</keyword>
<feature type="domain" description="SF3 helicase" evidence="7">
    <location>
        <begin position="275"/>
        <end position="441"/>
    </location>
</feature>
<protein>
    <submittedName>
        <fullName evidence="8">NS1 protein</fullName>
    </submittedName>
</protein>